<feature type="compositionally biased region" description="Basic and acidic residues" evidence="1">
    <location>
        <begin position="660"/>
        <end position="706"/>
    </location>
</feature>
<reference evidence="2 3" key="1">
    <citation type="journal article" date="2018" name="Evol. Lett.">
        <title>Horizontal gene cluster transfer increased hallucinogenic mushroom diversity.</title>
        <authorList>
            <person name="Reynolds H.T."/>
            <person name="Vijayakumar V."/>
            <person name="Gluck-Thaler E."/>
            <person name="Korotkin H.B."/>
            <person name="Matheny P.B."/>
            <person name="Slot J.C."/>
        </authorList>
    </citation>
    <scope>NUCLEOTIDE SEQUENCE [LARGE SCALE GENOMIC DNA]</scope>
    <source>
        <strain evidence="2 3">2631</strain>
    </source>
</reference>
<feature type="compositionally biased region" description="Polar residues" evidence="1">
    <location>
        <begin position="1"/>
        <end position="17"/>
    </location>
</feature>
<feature type="region of interest" description="Disordered" evidence="1">
    <location>
        <begin position="328"/>
        <end position="625"/>
    </location>
</feature>
<feature type="region of interest" description="Disordered" evidence="1">
    <location>
        <begin position="1"/>
        <end position="103"/>
    </location>
</feature>
<evidence type="ECO:0000313" key="3">
    <source>
        <dbReference type="Proteomes" id="UP000283269"/>
    </source>
</evidence>
<feature type="compositionally biased region" description="Polar residues" evidence="1">
    <location>
        <begin position="335"/>
        <end position="350"/>
    </location>
</feature>
<gene>
    <name evidence="2" type="ORF">CVT25_014921</name>
</gene>
<feature type="compositionally biased region" description="Low complexity" evidence="1">
    <location>
        <begin position="115"/>
        <end position="135"/>
    </location>
</feature>
<feature type="compositionally biased region" description="Low complexity" evidence="1">
    <location>
        <begin position="59"/>
        <end position="74"/>
    </location>
</feature>
<dbReference type="InParanoid" id="A0A409XI20"/>
<feature type="compositionally biased region" description="Polar residues" evidence="1">
    <location>
        <begin position="1030"/>
        <end position="1050"/>
    </location>
</feature>
<dbReference type="STRING" id="93625.A0A409XI20"/>
<feature type="compositionally biased region" description="Polar residues" evidence="1">
    <location>
        <begin position="220"/>
        <end position="229"/>
    </location>
</feature>
<dbReference type="Proteomes" id="UP000283269">
    <property type="component" value="Unassembled WGS sequence"/>
</dbReference>
<feature type="compositionally biased region" description="Basic and acidic residues" evidence="1">
    <location>
        <begin position="366"/>
        <end position="379"/>
    </location>
</feature>
<feature type="compositionally biased region" description="Basic and acidic residues" evidence="1">
    <location>
        <begin position="542"/>
        <end position="552"/>
    </location>
</feature>
<feature type="region of interest" description="Disordered" evidence="1">
    <location>
        <begin position="739"/>
        <end position="806"/>
    </location>
</feature>
<feature type="region of interest" description="Disordered" evidence="1">
    <location>
        <begin position="1347"/>
        <end position="1394"/>
    </location>
</feature>
<name>A0A409XI20_PSICY</name>
<comment type="caution">
    <text evidence="2">The sequence shown here is derived from an EMBL/GenBank/DDBJ whole genome shotgun (WGS) entry which is preliminary data.</text>
</comment>
<feature type="region of interest" description="Disordered" evidence="1">
    <location>
        <begin position="1023"/>
        <end position="1053"/>
    </location>
</feature>
<feature type="region of interest" description="Disordered" evidence="1">
    <location>
        <begin position="1434"/>
        <end position="1453"/>
    </location>
</feature>
<feature type="region of interest" description="Disordered" evidence="1">
    <location>
        <begin position="1205"/>
        <end position="1277"/>
    </location>
</feature>
<feature type="region of interest" description="Disordered" evidence="1">
    <location>
        <begin position="1306"/>
        <end position="1326"/>
    </location>
</feature>
<sequence length="1707" mass="183656">MAQTTQESTLLSDSTGQEVKEQVLESAGGEVGAAEAKHVDNSSPSTPSVAVPDPHPEKSSSQNSTNAQSNASSSRPSLVPLGSGNVQTSVVTPVAPHPKRFSAVNINKKFLEKNTASGTATSSSSSSTAKSGSPATRPPVQPTSSHSRLVTAKLTASPAVATTAAGWSRPSSVAPSPATNSPNSTSPMPIAPVSQPSTTAAPQLPHAGKVILPQPRSVVPQMSSSQKDSGANKPVWGNVKPPVVRPDLEPNDFPTAAEVANVASTLRKQTKAAEEAKTTLDTAAKLLRSEEADAFRGVHLDPNVHHWDEMEEDDDNFLGGVIEFGDGRQYKIESSDSGQPGTLPTGNLPKSQADESNLRESMIPVSKEERFVDDFDRSWPKSRNSPASAPRDVPQTAAPHTASPSVSPVISHAAHSPQDSSRVLFNERSNRLEPYSQTHRQQTGSFGSKRSHYSEGPGPMQEPRSSRDGVHNIQVLQKPGGSDFTSRGRRFSGSSGSYAPGPPNGFVGDRNRDREQLPRRDGPPPSPRLSREHHAPLSIDTGSRDFNNDRGRKSNMGPPPVPLHAGQKHPQEGGRQLPPHLSQVSPNIPSRRLPSRDSRFSPAETSAGLPTSTSGRMPPHSPAVSHASLNLVSPVVPPNINLPLSAPELDEVRKDVMHTAAERAKQRRQQEEEEREALKERARRKAQEIEEKMKAEREIQQQKEEESSLAAAKASTIFFSAVKTTELSLKTGNVIASEPNPRRLSLQRPPSLKAVPRTESSRPTRRLSATTPRPTPVPASPATQTESWRARTNPIPMSPRLRQIQSRPSVSANFIASGPSAAEQVESIADGSKDDLEVVDFSDMGKFVGISDVSEAVSDSPKEVLSTTAASSRTSRPVASDFFEEPTVTDSSISPLNKVDFSAWRRKVSQEVNEPPALKPEDNKIQVVDEIKQVDASLLARDRVSPIKDQASAREESSLPDAFTFSTKESLSHHDGGQTIHLPHNLSAQRTPRSQAFYKEATMSALDDAMSRIKGVLVTMQTHEPPKEVSPSNSADQDLQPSRTVSSTHPSAPISVRTNFRDRWVPPPLRPRRFDDSDEPQEIFLVTVLQPPMSPPPAGNNVLRLPSVSRPVESINKKQLHAFFRPPFQARMDILSFDPPVAEMSRRDLSLNDVLFRRPNFFKGRINYRVVLPRRRGPKVNIPSVSQTKINGAGAFGRPTLADGAATWRNPVTPSPPKVDFQAELNTTSRSPPPDSTPPETHVASIPKSSENSPTKSDSNSAVRSRAQPKMPAGSAVAFRRDSRIIEADATPLVNFIVDSQLDEVSGPQISHSPSPPRLPLGEKGQLSAPITNGVVKSVSSSAGDLAPTFAPGKAESSDSSSVPVTPPTHHSAGSWSRSSVSLPMKDSPARAPDPEHLKAVWSQTSNKAGLHAVNSLEGIADDLTALPFTLQDVKSEDGETPPPSLPSAPSRMSLHDVTRAFQTVPTSSSTSSQPQHRAAFSPPSTHAPVARPTTATYAYSSAPQNNMRPAYVPYPSPMMSHSPAPVMYGHPMNSSPVPSRMQLNGHTPLYSQPMWMTMPPSSQPHGNMMRPVVSPYPAQMMAYPSPGYGPQPPPPNMMPATPQAQSAGRGRGIPVMSPVMSNAHAHPGSAMYGNSPVMLHAVQVPQNHGYMPIPAGRGQPRADNGQISAPPPPPQQQQHTTHNGHHQPSHNGFNLAPAQSFVRPSW</sequence>
<proteinExistence type="predicted"/>
<feature type="compositionally biased region" description="Low complexity" evidence="1">
    <location>
        <begin position="170"/>
        <end position="188"/>
    </location>
</feature>
<accession>A0A409XI20</accession>
<dbReference type="OrthoDB" id="2504896at2759"/>
<feature type="region of interest" description="Disordered" evidence="1">
    <location>
        <begin position="115"/>
        <end position="252"/>
    </location>
</feature>
<evidence type="ECO:0000313" key="2">
    <source>
        <dbReference type="EMBL" id="PPQ90403.1"/>
    </source>
</evidence>
<organism evidence="2 3">
    <name type="scientific">Psilocybe cyanescens</name>
    <dbReference type="NCBI Taxonomy" id="93625"/>
    <lineage>
        <taxon>Eukaryota</taxon>
        <taxon>Fungi</taxon>
        <taxon>Dikarya</taxon>
        <taxon>Basidiomycota</taxon>
        <taxon>Agaricomycotina</taxon>
        <taxon>Agaricomycetes</taxon>
        <taxon>Agaricomycetidae</taxon>
        <taxon>Agaricales</taxon>
        <taxon>Agaricineae</taxon>
        <taxon>Strophariaceae</taxon>
        <taxon>Psilocybe</taxon>
    </lineage>
</organism>
<keyword evidence="3" id="KW-1185">Reference proteome</keyword>
<feature type="compositionally biased region" description="Basic and acidic residues" evidence="1">
    <location>
        <begin position="509"/>
        <end position="522"/>
    </location>
</feature>
<evidence type="ECO:0000256" key="1">
    <source>
        <dbReference type="SAM" id="MobiDB-lite"/>
    </source>
</evidence>
<feature type="region of interest" description="Disordered" evidence="1">
    <location>
        <begin position="660"/>
        <end position="707"/>
    </location>
</feature>
<feature type="compositionally biased region" description="Polar residues" evidence="1">
    <location>
        <begin position="1247"/>
        <end position="1263"/>
    </location>
</feature>
<protein>
    <submittedName>
        <fullName evidence="2">Uncharacterized protein</fullName>
    </submittedName>
</protein>
<feature type="compositionally biased region" description="Polar residues" evidence="1">
    <location>
        <begin position="435"/>
        <end position="448"/>
    </location>
</feature>
<feature type="compositionally biased region" description="Low complexity" evidence="1">
    <location>
        <begin position="1466"/>
        <end position="1476"/>
    </location>
</feature>
<feature type="compositionally biased region" description="Low complexity" evidence="1">
    <location>
        <begin position="480"/>
        <end position="499"/>
    </location>
</feature>
<dbReference type="EMBL" id="NHYD01001635">
    <property type="protein sequence ID" value="PPQ90403.1"/>
    <property type="molecule type" value="Genomic_DNA"/>
</dbReference>
<feature type="region of interest" description="Disordered" evidence="1">
    <location>
        <begin position="1649"/>
        <end position="1707"/>
    </location>
</feature>
<feature type="compositionally biased region" description="Low complexity" evidence="1">
    <location>
        <begin position="25"/>
        <end position="34"/>
    </location>
</feature>
<feature type="compositionally biased region" description="Low complexity" evidence="1">
    <location>
        <begin position="1358"/>
        <end position="1372"/>
    </location>
</feature>
<feature type="region of interest" description="Disordered" evidence="1">
    <location>
        <begin position="1463"/>
        <end position="1491"/>
    </location>
</feature>